<dbReference type="STRING" id="947166.A0A1D1UMI2"/>
<accession>A0A1D1UMI2</accession>
<feature type="region of interest" description="Disordered" evidence="1">
    <location>
        <begin position="682"/>
        <end position="721"/>
    </location>
</feature>
<dbReference type="OrthoDB" id="19923at2759"/>
<dbReference type="InterPro" id="IPR036865">
    <property type="entry name" value="CRAL-TRIO_dom_sf"/>
</dbReference>
<dbReference type="Gene3D" id="3.40.525.10">
    <property type="entry name" value="CRAL-TRIO lipid binding domain"/>
    <property type="match status" value="1"/>
</dbReference>
<dbReference type="Proteomes" id="UP000186922">
    <property type="component" value="Unassembled WGS sequence"/>
</dbReference>
<keyword evidence="3" id="KW-1185">Reference proteome</keyword>
<proteinExistence type="predicted"/>
<reference evidence="2 3" key="1">
    <citation type="journal article" date="2016" name="Nat. Commun.">
        <title>Extremotolerant tardigrade genome and improved radiotolerance of human cultured cells by tardigrade-unique protein.</title>
        <authorList>
            <person name="Hashimoto T."/>
            <person name="Horikawa D.D."/>
            <person name="Saito Y."/>
            <person name="Kuwahara H."/>
            <person name="Kozuka-Hata H."/>
            <person name="Shin-I T."/>
            <person name="Minakuchi Y."/>
            <person name="Ohishi K."/>
            <person name="Motoyama A."/>
            <person name="Aizu T."/>
            <person name="Enomoto A."/>
            <person name="Kondo K."/>
            <person name="Tanaka S."/>
            <person name="Hara Y."/>
            <person name="Koshikawa S."/>
            <person name="Sagara H."/>
            <person name="Miura T."/>
            <person name="Yokobori S."/>
            <person name="Miyagawa K."/>
            <person name="Suzuki Y."/>
            <person name="Kubo T."/>
            <person name="Oyama M."/>
            <person name="Kohara Y."/>
            <person name="Fujiyama A."/>
            <person name="Arakawa K."/>
            <person name="Katayama T."/>
            <person name="Toyoda A."/>
            <person name="Kunieda T."/>
        </authorList>
    </citation>
    <scope>NUCLEOTIDE SEQUENCE [LARGE SCALE GENOMIC DNA]</scope>
    <source>
        <strain evidence="2 3">YOKOZUNA-1</strain>
    </source>
</reference>
<comment type="caution">
    <text evidence="2">The sequence shown here is derived from an EMBL/GenBank/DDBJ whole genome shotgun (WGS) entry which is preliminary data.</text>
</comment>
<evidence type="ECO:0000256" key="1">
    <source>
        <dbReference type="SAM" id="MobiDB-lite"/>
    </source>
</evidence>
<feature type="compositionally biased region" description="Basic and acidic residues" evidence="1">
    <location>
        <begin position="682"/>
        <end position="693"/>
    </location>
</feature>
<dbReference type="EMBL" id="BDGG01000001">
    <property type="protein sequence ID" value="GAU89760.1"/>
    <property type="molecule type" value="Genomic_DNA"/>
</dbReference>
<feature type="region of interest" description="Disordered" evidence="1">
    <location>
        <begin position="835"/>
        <end position="867"/>
    </location>
</feature>
<name>A0A1D1UMI2_RAMVA</name>
<protein>
    <submittedName>
        <fullName evidence="2">Uncharacterized protein</fullName>
    </submittedName>
</protein>
<sequence>MDPPGNTPQDNAGQTGDTQLDQYTELASQYIAANLKNQSNPLKTLDNQNDYEQNELGMFVTENPASSFVDLPYELTASMTSAAEMHNYDGSQAAAASGPAKTGLNVHAPPFEYRKPATDSFSKLLSSRPQPLDLFSPSRENMVSGDVLHLDTPAQMEQAGDIPQEGYVGLTEKDFLEYPEEGEGTPGDYMDYARGYGAEMTEEAGGEKAVDKSDTPVSDLIDSWIATEMSRLEQTAQLGDQKMEMLSSFPTLSAYSYEPLELTEFVESLKQEDAARSAAPSTIEPFSTETTSFIPHADENSPDCSYSRGTYLEYLDSLRQEEKSRSGKAVDSPFHDEANMEKAQEAEAKFPFDGTCTLTEHSANFELETNVMAPAELHDVLLNLVPDNYSHKHKDIIQELAARAQFFSKLGMITLQGKDLSEAESTQFQANMAHIARILSSKESADYLERCLSASKLATSSMTSLENDSSSGSAFLERVRVNREPFGLSPVTENPEEHIDEESLMEAAKEDTNEVVNLAMEETQDNLDVGNEYISSVPAKALHHFGDLAGYYEYQSTSEPSANTDDIPLVEHYMTNMPISLGSSHSESLFQHVKNLIFHPHKKEKHELKDMASATKDRQFELGDRPLEQEQNLEESASLQTFSYPAELRYTDFELDPTANRGEEADALEAFQRVNMFNPQNFEHKDRQLDNQKKTPSPPFESGNAPSPPSESMEAPVQQHDQEVDREIIQRLHMYQYSPTSHQEDSSVAYPLVNPILQPKHVGKDSLADMRTFLSVESAENVQRAHAFMQHELSSLIGSANINNILHNPEADLASRYFTENRLEANEAHQREMQLQQTKSPLEMEDSSVDYPERADDVTTEPAKTGRDAEADIRLIETSESAELDQRWTNYQRLFGGQNEQAGDVFEAFFDNELKGELDDTLEEAEQYQRMSMYYHQLWQQSDQEDPQVQFSPSPLEQLQLRYGKDSTADVRALHFVGSAEAFQRQQLLQTILQHENLATHLQEHLLDSDIPLNEDATPKRTKSKSSVFKRMKHIFSHTNLKSSTTNLAPCSVESAESFQRRQLYMIMEEQAYNDDHNFDFDPSVNENDLPSLSNHHISNTFYHTFPNIEHSESVSQFVSGANLNGAESFKSMKRQRMFEEHKQRFAAHHGGTSLKVPLFRNSDLPSSSESAESVVRQQMYAAPHHQPEDGAVSWDYTWSPRNAECFADHDHTAHLTAHHLPLPFSMAHQSVQSLSMDRLSMAGHIIVPPSDTASHVHTSEASKTEVSRKKKSFLARLFSRNKSKSKVTEEKPSGATMQKSDVTLSVQHETVVDDIEPLGMEVQESEAELSLPDLSEAGDSKLHATTSRQERLMFLNKPFAQSMERMQESPNDRMMVTLFAHTIPVLDEAGMLGKYVFDEISPNILQTNIILVLVTDGVESEEDYPYVTTRDQRQSVEYYAYDFCQHDLSYNSELNVSDPEEVGYQAEGNVPFEFSGDSSAHLLHHSAEPSFWGGVRAAHEKLPIDSEAILKYKKVIEYGGTYGLNTSIVLLWACHLPSRKVRNYAYIMEHLFCYLHDCLELLADQHFTVVYFNYGREPPATWLHDCYMVMDTQ</sequence>
<feature type="region of interest" description="Disordered" evidence="1">
    <location>
        <begin position="1"/>
        <end position="20"/>
    </location>
</feature>
<organism evidence="2 3">
    <name type="scientific">Ramazzottius varieornatus</name>
    <name type="common">Water bear</name>
    <name type="synonym">Tardigrade</name>
    <dbReference type="NCBI Taxonomy" id="947166"/>
    <lineage>
        <taxon>Eukaryota</taxon>
        <taxon>Metazoa</taxon>
        <taxon>Ecdysozoa</taxon>
        <taxon>Tardigrada</taxon>
        <taxon>Eutardigrada</taxon>
        <taxon>Parachela</taxon>
        <taxon>Hypsibioidea</taxon>
        <taxon>Ramazzottiidae</taxon>
        <taxon>Ramazzottius</taxon>
    </lineage>
</organism>
<evidence type="ECO:0000313" key="3">
    <source>
        <dbReference type="Proteomes" id="UP000186922"/>
    </source>
</evidence>
<gene>
    <name evidence="2" type="primary">RvY_02271-1</name>
    <name evidence="2" type="synonym">RvY_02271.1</name>
    <name evidence="2" type="ORF">RvY_02271</name>
</gene>
<evidence type="ECO:0000313" key="2">
    <source>
        <dbReference type="EMBL" id="GAU89760.1"/>
    </source>
</evidence>
<feature type="compositionally biased region" description="Polar residues" evidence="1">
    <location>
        <begin position="7"/>
        <end position="20"/>
    </location>
</feature>